<dbReference type="InterPro" id="IPR002893">
    <property type="entry name" value="Znf_MYND"/>
</dbReference>
<keyword evidence="1" id="KW-0479">Metal-binding</keyword>
<protein>
    <recommendedName>
        <fullName evidence="5">MYND-type domain-containing protein</fullName>
    </recommendedName>
</protein>
<dbReference type="Gene3D" id="6.10.140.2220">
    <property type="match status" value="1"/>
</dbReference>
<organism evidence="6 7">
    <name type="scientific">Pleomassaria siparia CBS 279.74</name>
    <dbReference type="NCBI Taxonomy" id="1314801"/>
    <lineage>
        <taxon>Eukaryota</taxon>
        <taxon>Fungi</taxon>
        <taxon>Dikarya</taxon>
        <taxon>Ascomycota</taxon>
        <taxon>Pezizomycotina</taxon>
        <taxon>Dothideomycetes</taxon>
        <taxon>Pleosporomycetidae</taxon>
        <taxon>Pleosporales</taxon>
        <taxon>Pleomassariaceae</taxon>
        <taxon>Pleomassaria</taxon>
    </lineage>
</organism>
<evidence type="ECO:0000313" key="6">
    <source>
        <dbReference type="EMBL" id="KAF2703742.1"/>
    </source>
</evidence>
<keyword evidence="7" id="KW-1185">Reference proteome</keyword>
<dbReference type="Proteomes" id="UP000799428">
    <property type="component" value="Unassembled WGS sequence"/>
</dbReference>
<dbReference type="Pfam" id="PF01753">
    <property type="entry name" value="zf-MYND"/>
    <property type="match status" value="1"/>
</dbReference>
<keyword evidence="2 4" id="KW-0863">Zinc-finger</keyword>
<dbReference type="OrthoDB" id="3664327at2759"/>
<reference evidence="6" key="1">
    <citation type="journal article" date="2020" name="Stud. Mycol.">
        <title>101 Dothideomycetes genomes: a test case for predicting lifestyles and emergence of pathogens.</title>
        <authorList>
            <person name="Haridas S."/>
            <person name="Albert R."/>
            <person name="Binder M."/>
            <person name="Bloem J."/>
            <person name="Labutti K."/>
            <person name="Salamov A."/>
            <person name="Andreopoulos B."/>
            <person name="Baker S."/>
            <person name="Barry K."/>
            <person name="Bills G."/>
            <person name="Bluhm B."/>
            <person name="Cannon C."/>
            <person name="Castanera R."/>
            <person name="Culley D."/>
            <person name="Daum C."/>
            <person name="Ezra D."/>
            <person name="Gonzalez J."/>
            <person name="Henrissat B."/>
            <person name="Kuo A."/>
            <person name="Liang C."/>
            <person name="Lipzen A."/>
            <person name="Lutzoni F."/>
            <person name="Magnuson J."/>
            <person name="Mondo S."/>
            <person name="Nolan M."/>
            <person name="Ohm R."/>
            <person name="Pangilinan J."/>
            <person name="Park H.-J."/>
            <person name="Ramirez L."/>
            <person name="Alfaro M."/>
            <person name="Sun H."/>
            <person name="Tritt A."/>
            <person name="Yoshinaga Y."/>
            <person name="Zwiers L.-H."/>
            <person name="Turgeon B."/>
            <person name="Goodwin S."/>
            <person name="Spatafora J."/>
            <person name="Crous P."/>
            <person name="Grigoriev I."/>
        </authorList>
    </citation>
    <scope>NUCLEOTIDE SEQUENCE</scope>
    <source>
        <strain evidence="6">CBS 279.74</strain>
    </source>
</reference>
<evidence type="ECO:0000313" key="7">
    <source>
        <dbReference type="Proteomes" id="UP000799428"/>
    </source>
</evidence>
<feature type="domain" description="MYND-type" evidence="5">
    <location>
        <begin position="31"/>
        <end position="67"/>
    </location>
</feature>
<dbReference type="PROSITE" id="PS50865">
    <property type="entry name" value="ZF_MYND_2"/>
    <property type="match status" value="1"/>
</dbReference>
<evidence type="ECO:0000256" key="4">
    <source>
        <dbReference type="PROSITE-ProRule" id="PRU00134"/>
    </source>
</evidence>
<dbReference type="EMBL" id="MU005785">
    <property type="protein sequence ID" value="KAF2703742.1"/>
    <property type="molecule type" value="Genomic_DNA"/>
</dbReference>
<evidence type="ECO:0000256" key="2">
    <source>
        <dbReference type="ARBA" id="ARBA00022771"/>
    </source>
</evidence>
<keyword evidence="3" id="KW-0862">Zinc</keyword>
<accession>A0A6G1JTY4</accession>
<evidence type="ECO:0000259" key="5">
    <source>
        <dbReference type="PROSITE" id="PS50865"/>
    </source>
</evidence>
<sequence>MTSTTKPTDVHLDKIKIATPTPATTTPTERCAGCPKPGTLRCSRCKNDAYCSKECQKKLFKTHAPLCKTLAAFQDRPNPDMHRAIYFPEYESTPRFMWMDYNDPYAAEELLAHNNSSLKSTMIMDGDRKLQRRLGHNIQLSYRENFLSDRSDINMSIETFIGSELGRTFRGPFLAGGWNEIEDDDQHEDSTETVDLDTKALAPIVAFLKKLAGSKLPCRSSA</sequence>
<dbReference type="SUPFAM" id="SSF144232">
    <property type="entry name" value="HIT/MYND zinc finger-like"/>
    <property type="match status" value="1"/>
</dbReference>
<evidence type="ECO:0000256" key="1">
    <source>
        <dbReference type="ARBA" id="ARBA00022723"/>
    </source>
</evidence>
<dbReference type="AlphaFoldDB" id="A0A6G1JTY4"/>
<name>A0A6G1JTY4_9PLEO</name>
<evidence type="ECO:0000256" key="3">
    <source>
        <dbReference type="ARBA" id="ARBA00022833"/>
    </source>
</evidence>
<proteinExistence type="predicted"/>
<gene>
    <name evidence="6" type="ORF">K504DRAFT_463187</name>
</gene>
<dbReference type="PROSITE" id="PS01360">
    <property type="entry name" value="ZF_MYND_1"/>
    <property type="match status" value="1"/>
</dbReference>
<dbReference type="GO" id="GO:0008270">
    <property type="term" value="F:zinc ion binding"/>
    <property type="evidence" value="ECO:0007669"/>
    <property type="project" value="UniProtKB-KW"/>
</dbReference>